<dbReference type="EMBL" id="CP036343">
    <property type="protein sequence ID" value="QDT92139.1"/>
    <property type="molecule type" value="Genomic_DNA"/>
</dbReference>
<dbReference type="OrthoDB" id="291269at2"/>
<dbReference type="KEGG" id="gax:Pan161_38050"/>
<evidence type="ECO:0000313" key="3">
    <source>
        <dbReference type="Proteomes" id="UP000316855"/>
    </source>
</evidence>
<dbReference type="AlphaFoldDB" id="A0A517VGK1"/>
<sequence>MNRSKIVRIAIILFLGVVWFIAVDWSWFVHDCPDCWHGEDITQYRVFTVPIHTTVYEHPSVRQQVTSDLGKPCMHPNMESWHKHRRWGLLFCKSPCINGVYRLSGKSSWYDQAAATKIVALGKRAPSLKEEFHDRVFTQHDYQFLRVVLDQAGVDHPIQD</sequence>
<accession>A0A517VGK1</accession>
<dbReference type="Proteomes" id="UP000316855">
    <property type="component" value="Chromosome"/>
</dbReference>
<protein>
    <submittedName>
        <fullName evidence="2">Uncharacterized protein</fullName>
    </submittedName>
</protein>
<reference evidence="2 3" key="1">
    <citation type="submission" date="2019-02" db="EMBL/GenBank/DDBJ databases">
        <title>Deep-cultivation of Planctomycetes and their phenomic and genomic characterization uncovers novel biology.</title>
        <authorList>
            <person name="Wiegand S."/>
            <person name="Jogler M."/>
            <person name="Boedeker C."/>
            <person name="Pinto D."/>
            <person name="Vollmers J."/>
            <person name="Rivas-Marin E."/>
            <person name="Kohn T."/>
            <person name="Peeters S.H."/>
            <person name="Heuer A."/>
            <person name="Rast P."/>
            <person name="Oberbeckmann S."/>
            <person name="Bunk B."/>
            <person name="Jeske O."/>
            <person name="Meyerdierks A."/>
            <person name="Storesund J.E."/>
            <person name="Kallscheuer N."/>
            <person name="Luecker S."/>
            <person name="Lage O.M."/>
            <person name="Pohl T."/>
            <person name="Merkel B.J."/>
            <person name="Hornburger P."/>
            <person name="Mueller R.-W."/>
            <person name="Bruemmer F."/>
            <person name="Labrenz M."/>
            <person name="Spormann A.M."/>
            <person name="Op den Camp H."/>
            <person name="Overmann J."/>
            <person name="Amann R."/>
            <person name="Jetten M.S.M."/>
            <person name="Mascher T."/>
            <person name="Medema M.H."/>
            <person name="Devos D.P."/>
            <person name="Kaster A.-K."/>
            <person name="Ovreas L."/>
            <person name="Rohde M."/>
            <person name="Galperin M.Y."/>
            <person name="Jogler C."/>
        </authorList>
    </citation>
    <scope>NUCLEOTIDE SEQUENCE [LARGE SCALE GENOMIC DNA]</scope>
    <source>
        <strain evidence="2 3">Pan161</strain>
    </source>
</reference>
<organism evidence="2 3">
    <name type="scientific">Gimesia algae</name>
    <dbReference type="NCBI Taxonomy" id="2527971"/>
    <lineage>
        <taxon>Bacteria</taxon>
        <taxon>Pseudomonadati</taxon>
        <taxon>Planctomycetota</taxon>
        <taxon>Planctomycetia</taxon>
        <taxon>Planctomycetales</taxon>
        <taxon>Planctomycetaceae</taxon>
        <taxon>Gimesia</taxon>
    </lineage>
</organism>
<keyword evidence="1" id="KW-0812">Transmembrane</keyword>
<name>A0A517VGK1_9PLAN</name>
<feature type="transmembrane region" description="Helical" evidence="1">
    <location>
        <begin position="7"/>
        <end position="28"/>
    </location>
</feature>
<keyword evidence="1" id="KW-1133">Transmembrane helix</keyword>
<keyword evidence="3" id="KW-1185">Reference proteome</keyword>
<gene>
    <name evidence="2" type="ORF">Pan161_38050</name>
</gene>
<evidence type="ECO:0000256" key="1">
    <source>
        <dbReference type="SAM" id="Phobius"/>
    </source>
</evidence>
<keyword evidence="1" id="KW-0472">Membrane</keyword>
<proteinExistence type="predicted"/>
<dbReference type="RefSeq" id="WP_145229574.1">
    <property type="nucleotide sequence ID" value="NZ_CP036343.1"/>
</dbReference>
<evidence type="ECO:0000313" key="2">
    <source>
        <dbReference type="EMBL" id="QDT92139.1"/>
    </source>
</evidence>